<dbReference type="GO" id="GO:0042802">
    <property type="term" value="F:identical protein binding"/>
    <property type="evidence" value="ECO:0007669"/>
    <property type="project" value="InterPro"/>
</dbReference>
<dbReference type="Pfam" id="PF07721">
    <property type="entry name" value="TPR_4"/>
    <property type="match status" value="1"/>
</dbReference>
<evidence type="ECO:0000256" key="1">
    <source>
        <dbReference type="SAM" id="SignalP"/>
    </source>
</evidence>
<comment type="caution">
    <text evidence="3">The sequence shown here is derived from an EMBL/GenBank/DDBJ whole genome shotgun (WGS) entry which is preliminary data.</text>
</comment>
<dbReference type="AlphaFoldDB" id="A0A9D2HDU5"/>
<dbReference type="Pfam" id="PF04575">
    <property type="entry name" value="SlipAM"/>
    <property type="match status" value="1"/>
</dbReference>
<dbReference type="SUPFAM" id="SSF48452">
    <property type="entry name" value="TPR-like"/>
    <property type="match status" value="1"/>
</dbReference>
<feature type="chain" id="PRO_5039665559" evidence="1">
    <location>
        <begin position="30"/>
        <end position="470"/>
    </location>
</feature>
<dbReference type="Gene3D" id="1.25.40.10">
    <property type="entry name" value="Tetratricopeptide repeat domain"/>
    <property type="match status" value="1"/>
</dbReference>
<evidence type="ECO:0000259" key="2">
    <source>
        <dbReference type="Pfam" id="PF04575"/>
    </source>
</evidence>
<reference evidence="3" key="1">
    <citation type="journal article" date="2021" name="PeerJ">
        <title>Extensive microbial diversity within the chicken gut microbiome revealed by metagenomics and culture.</title>
        <authorList>
            <person name="Gilroy R."/>
            <person name="Ravi A."/>
            <person name="Getino M."/>
            <person name="Pursley I."/>
            <person name="Horton D.L."/>
            <person name="Alikhan N.F."/>
            <person name="Baker D."/>
            <person name="Gharbi K."/>
            <person name="Hall N."/>
            <person name="Watson M."/>
            <person name="Adriaenssens E.M."/>
            <person name="Foster-Nyarko E."/>
            <person name="Jarju S."/>
            <person name="Secka A."/>
            <person name="Antonio M."/>
            <person name="Oren A."/>
            <person name="Chaudhuri R.R."/>
            <person name="La Ragione R."/>
            <person name="Hildebrand F."/>
            <person name="Pallen M.J."/>
        </authorList>
    </citation>
    <scope>NUCLEOTIDE SEQUENCE</scope>
    <source>
        <strain evidence="3">CHK186-16707</strain>
    </source>
</reference>
<sequence>MRFPFFPLRFPPILLLVALLMSVSTAAGAERNGPPPAPAGASAPAGEKSLTEKEALVLARVLAGQGRRDEAVALYRQLIARGRVREYRIEAAFQLAGIFMQEGRFREASLLFLDILGRNPNLPRVRLELARAYFLNGDYEDAQLQFELVKGSGLPPEVQEKVDEFLTRIRRKKDWNMNFSVALVPDSNLNQASGGEQECIALGGMLLCRPLEKKQSGIGLGVGGVFNHYLRLGRGLGLHSVVSLDALEYEQNVFDDYRLFLACGPRLVFDRGEISARPTFSKRWHAGRQYSEEYGFRLDAQWTLNRLLLSGGLSWARIRYDDSYVDEFLRGDSLFSHIQARYIVNDRTFVQAGLAFQRERAEAAAYGSDGLRYALGFYRVLPRGFSLFGELSLTTARHHEAQWHITRDHRIAETRRNDRTWQVFASLSSNLFEKYNVTPALQYMYIKRDSNMWAQEYARQRLNLSFGYRF</sequence>
<dbReference type="EMBL" id="DXAN01000019">
    <property type="protein sequence ID" value="HJA08659.1"/>
    <property type="molecule type" value="Genomic_DNA"/>
</dbReference>
<name>A0A9D2HDU5_9BACT</name>
<dbReference type="InterPro" id="IPR011717">
    <property type="entry name" value="TPR-4"/>
</dbReference>
<dbReference type="Pfam" id="PF14559">
    <property type="entry name" value="TPR_19"/>
    <property type="match status" value="1"/>
</dbReference>
<evidence type="ECO:0000313" key="3">
    <source>
        <dbReference type="EMBL" id="HJA08659.1"/>
    </source>
</evidence>
<feature type="signal peptide" evidence="1">
    <location>
        <begin position="1"/>
        <end position="29"/>
    </location>
</feature>
<proteinExistence type="predicted"/>
<dbReference type="InterPro" id="IPR011990">
    <property type="entry name" value="TPR-like_helical_dom_sf"/>
</dbReference>
<dbReference type="Proteomes" id="UP000824225">
    <property type="component" value="Unassembled WGS sequence"/>
</dbReference>
<keyword evidence="1" id="KW-0732">Signal</keyword>
<evidence type="ECO:0000313" key="4">
    <source>
        <dbReference type="Proteomes" id="UP000824225"/>
    </source>
</evidence>
<protein>
    <submittedName>
        <fullName evidence="3">DUF560 domain-containing protein</fullName>
    </submittedName>
</protein>
<feature type="domain" description="Surface lipoprotein assembly modifier C-terminal" evidence="2">
    <location>
        <begin position="175"/>
        <end position="470"/>
    </location>
</feature>
<dbReference type="InterPro" id="IPR007655">
    <property type="entry name" value="Slam_C"/>
</dbReference>
<accession>A0A9D2HDU5</accession>
<organism evidence="3 4">
    <name type="scientific">Candidatus Mailhella merdigallinarum</name>
    <dbReference type="NCBI Taxonomy" id="2838658"/>
    <lineage>
        <taxon>Bacteria</taxon>
        <taxon>Pseudomonadati</taxon>
        <taxon>Thermodesulfobacteriota</taxon>
        <taxon>Desulfovibrionia</taxon>
        <taxon>Desulfovibrionales</taxon>
        <taxon>Desulfovibrionaceae</taxon>
        <taxon>Mailhella</taxon>
    </lineage>
</organism>
<reference evidence="3" key="2">
    <citation type="submission" date="2021-04" db="EMBL/GenBank/DDBJ databases">
        <authorList>
            <person name="Gilroy R."/>
        </authorList>
    </citation>
    <scope>NUCLEOTIDE SEQUENCE</scope>
    <source>
        <strain evidence="3">CHK186-16707</strain>
    </source>
</reference>
<gene>
    <name evidence="3" type="ORF">H9962_05660</name>
</gene>